<dbReference type="PANTHER" id="PTHR30570:SF1">
    <property type="entry name" value="PHOSPHATE-BINDING PROTEIN PSTS"/>
    <property type="match status" value="1"/>
</dbReference>
<dbReference type="PANTHER" id="PTHR30570">
    <property type="entry name" value="PERIPLASMIC PHOSPHATE BINDING COMPONENT OF PHOSPHATE ABC TRANSPORTER"/>
    <property type="match status" value="1"/>
</dbReference>
<dbReference type="Pfam" id="PF12849">
    <property type="entry name" value="PBP_like_2"/>
    <property type="match status" value="1"/>
</dbReference>
<name>A0A096APW2_9BACT</name>
<dbReference type="SUPFAM" id="SSF53850">
    <property type="entry name" value="Periplasmic binding protein-like II"/>
    <property type="match status" value="1"/>
</dbReference>
<dbReference type="InterPro" id="IPR024370">
    <property type="entry name" value="PBP_domain"/>
</dbReference>
<gene>
    <name evidence="3" type="ORF">HMPREF0654_08020</name>
</gene>
<organism evidence="3 4">
    <name type="scientific">Prevotella disiens DNF00882</name>
    <dbReference type="NCBI Taxonomy" id="1401075"/>
    <lineage>
        <taxon>Bacteria</taxon>
        <taxon>Pseudomonadati</taxon>
        <taxon>Bacteroidota</taxon>
        <taxon>Bacteroidia</taxon>
        <taxon>Bacteroidales</taxon>
        <taxon>Prevotellaceae</taxon>
        <taxon>Prevotella</taxon>
    </lineage>
</organism>
<dbReference type="PROSITE" id="PS51257">
    <property type="entry name" value="PROKAR_LIPOPROTEIN"/>
    <property type="match status" value="1"/>
</dbReference>
<evidence type="ECO:0000256" key="1">
    <source>
        <dbReference type="ARBA" id="ARBA00022729"/>
    </source>
</evidence>
<comment type="caution">
    <text evidence="3">The sequence shown here is derived from an EMBL/GenBank/DDBJ whole genome shotgun (WGS) entry which is preliminary data.</text>
</comment>
<dbReference type="EMBL" id="JRNR01000077">
    <property type="protein sequence ID" value="KGF48741.1"/>
    <property type="molecule type" value="Genomic_DNA"/>
</dbReference>
<proteinExistence type="predicted"/>
<keyword evidence="1" id="KW-0732">Signal</keyword>
<dbReference type="RefSeq" id="WP_036883752.1">
    <property type="nucleotide sequence ID" value="NZ_JRNR01000077.1"/>
</dbReference>
<protein>
    <submittedName>
        <fullName evidence="3">Phosphate-binding protein</fullName>
    </submittedName>
</protein>
<evidence type="ECO:0000313" key="3">
    <source>
        <dbReference type="EMBL" id="KGF48741.1"/>
    </source>
</evidence>
<feature type="domain" description="PBP" evidence="2">
    <location>
        <begin position="31"/>
        <end position="289"/>
    </location>
</feature>
<sequence length="320" mass="35921">MKRTKFCIFVGLILSLNFLSSCGERKAKDGRTDTPTSGTIKFASDESFSNFIEEELQVYQYRYPQTHLLPIYTDDNTGMKLLLDQKVNLFFTSHGLLKGEDAILRGKGPIPSVFPVGYDGIAFIINKDNKDSCITVNDVKRLLKGEVTKWNQLYPTSNQGDIKIVFDNKASATLHFVIDSILEGKNIKSQNIVAATNSKAVIEYVKKTSNAIGVIGSNWLNDRSDPTNTTFRNDIRVMAVSKTSKATDSNSWQPYQAYFLDGRYPFVRTIYAIVADPHKALPWAFANFISGPIGQKIILKTGLLPYRGEINIREVKVNRK</sequence>
<dbReference type="InterPro" id="IPR050811">
    <property type="entry name" value="Phosphate_ABC_transporter"/>
</dbReference>
<dbReference type="Proteomes" id="UP000029538">
    <property type="component" value="Unassembled WGS sequence"/>
</dbReference>
<dbReference type="AlphaFoldDB" id="A0A096APW2"/>
<evidence type="ECO:0000259" key="2">
    <source>
        <dbReference type="Pfam" id="PF12849"/>
    </source>
</evidence>
<dbReference type="Gene3D" id="3.40.190.10">
    <property type="entry name" value="Periplasmic binding protein-like II"/>
    <property type="match status" value="2"/>
</dbReference>
<accession>A0A096APW2</accession>
<evidence type="ECO:0000313" key="4">
    <source>
        <dbReference type="Proteomes" id="UP000029538"/>
    </source>
</evidence>
<reference evidence="3 4" key="1">
    <citation type="submission" date="2014-07" db="EMBL/GenBank/DDBJ databases">
        <authorList>
            <person name="McCorrison J."/>
            <person name="Sanka R."/>
            <person name="Torralba M."/>
            <person name="Gillis M."/>
            <person name="Haft D.H."/>
            <person name="Methe B."/>
            <person name="Sutton G."/>
            <person name="Nelson K.E."/>
        </authorList>
    </citation>
    <scope>NUCLEOTIDE SEQUENCE [LARGE SCALE GENOMIC DNA]</scope>
    <source>
        <strain evidence="3 4">DNF00882</strain>
    </source>
</reference>